<dbReference type="InterPro" id="IPR023286">
    <property type="entry name" value="ABATE_dom_sf"/>
</dbReference>
<sequence length="198" mass="21466">MPHVPPAVDDDMALLLRFANTRNDRFGRSERFGDAAGLSAWLSENGFAEAAANVTRADAAAVRELRDAVITLLLSHSSAPHISAQDVEDAENLLRRMAARYPLVTIVDRTGARLIPASGGLPGAIGRIFAAITELALADAWHRIKACRNQGCHFAFHDHSRNSSGAFCSNVCSSQVAMRNYRQRRRAVAQTGNDSHCS</sequence>
<dbReference type="SUPFAM" id="SSF160904">
    <property type="entry name" value="Jann2411-like"/>
    <property type="match status" value="1"/>
</dbReference>
<dbReference type="Pfam" id="PF11706">
    <property type="entry name" value="zf-CGNR"/>
    <property type="match status" value="1"/>
</dbReference>
<keyword evidence="3" id="KW-1185">Reference proteome</keyword>
<dbReference type="Pfam" id="PF07336">
    <property type="entry name" value="ABATE"/>
    <property type="match status" value="1"/>
</dbReference>
<feature type="domain" description="Zinc finger CGNR" evidence="1">
    <location>
        <begin position="143"/>
        <end position="185"/>
    </location>
</feature>
<dbReference type="InterPro" id="IPR021005">
    <property type="entry name" value="Znf_CGNR"/>
</dbReference>
<dbReference type="InterPro" id="IPR010852">
    <property type="entry name" value="ABATE"/>
</dbReference>
<dbReference type="PANTHER" id="PTHR35525:SF3">
    <property type="entry name" value="BLL6575 PROTEIN"/>
    <property type="match status" value="1"/>
</dbReference>
<accession>A0A6J5D8K2</accession>
<evidence type="ECO:0000259" key="1">
    <source>
        <dbReference type="Pfam" id="PF11706"/>
    </source>
</evidence>
<dbReference type="EMBL" id="CADIKH010000004">
    <property type="protein sequence ID" value="CAB3749714.1"/>
    <property type="molecule type" value="Genomic_DNA"/>
</dbReference>
<evidence type="ECO:0000313" key="2">
    <source>
        <dbReference type="EMBL" id="CAB3749714.1"/>
    </source>
</evidence>
<reference evidence="2 3" key="1">
    <citation type="submission" date="2020-04" db="EMBL/GenBank/DDBJ databases">
        <authorList>
            <person name="De Canck E."/>
        </authorList>
    </citation>
    <scope>NUCLEOTIDE SEQUENCE [LARGE SCALE GENOMIC DNA]</scope>
    <source>
        <strain evidence="2 3">LMG 29542</strain>
    </source>
</reference>
<dbReference type="PANTHER" id="PTHR35525">
    <property type="entry name" value="BLL6575 PROTEIN"/>
    <property type="match status" value="1"/>
</dbReference>
<organism evidence="2 3">
    <name type="scientific">Paraburkholderia humisilvae</name>
    <dbReference type="NCBI Taxonomy" id="627669"/>
    <lineage>
        <taxon>Bacteria</taxon>
        <taxon>Pseudomonadati</taxon>
        <taxon>Pseudomonadota</taxon>
        <taxon>Betaproteobacteria</taxon>
        <taxon>Burkholderiales</taxon>
        <taxon>Burkholderiaceae</taxon>
        <taxon>Paraburkholderia</taxon>
    </lineage>
</organism>
<proteinExistence type="predicted"/>
<dbReference type="Gene3D" id="1.10.3300.10">
    <property type="entry name" value="Jann2411-like domain"/>
    <property type="match status" value="1"/>
</dbReference>
<dbReference type="AlphaFoldDB" id="A0A6J5D8K2"/>
<dbReference type="Proteomes" id="UP000494363">
    <property type="component" value="Unassembled WGS sequence"/>
</dbReference>
<evidence type="ECO:0000313" key="3">
    <source>
        <dbReference type="Proteomes" id="UP000494363"/>
    </source>
</evidence>
<name>A0A6J5D8K2_9BURK</name>
<protein>
    <recommendedName>
        <fullName evidence="1">Zinc finger CGNR domain-containing protein</fullName>
    </recommendedName>
</protein>
<gene>
    <name evidence="2" type="ORF">LMG29542_01081</name>
</gene>